<evidence type="ECO:0000313" key="2">
    <source>
        <dbReference type="EMBL" id="SPF38824.1"/>
    </source>
</evidence>
<feature type="transmembrane region" description="Helical" evidence="1">
    <location>
        <begin position="28"/>
        <end position="44"/>
    </location>
</feature>
<evidence type="ECO:0000313" key="3">
    <source>
        <dbReference type="Proteomes" id="UP000238701"/>
    </source>
</evidence>
<keyword evidence="1" id="KW-1133">Transmembrane helix</keyword>
<dbReference type="AlphaFoldDB" id="A0A2U3KGM2"/>
<gene>
    <name evidence="2" type="ORF">SBA1_200015</name>
</gene>
<evidence type="ECO:0000256" key="1">
    <source>
        <dbReference type="SAM" id="Phobius"/>
    </source>
</evidence>
<reference evidence="3" key="1">
    <citation type="submission" date="2018-02" db="EMBL/GenBank/DDBJ databases">
        <authorList>
            <person name="Hausmann B."/>
        </authorList>
    </citation>
    <scope>NUCLEOTIDE SEQUENCE [LARGE SCALE GENOMIC DNA]</scope>
    <source>
        <strain evidence="3">Peat soil MAG SbA1</strain>
    </source>
</reference>
<keyword evidence="1" id="KW-0812">Transmembrane</keyword>
<organism evidence="2 3">
    <name type="scientific">Candidatus Sulfotelmatobacter kueseliae</name>
    <dbReference type="NCBI Taxonomy" id="2042962"/>
    <lineage>
        <taxon>Bacteria</taxon>
        <taxon>Pseudomonadati</taxon>
        <taxon>Acidobacteriota</taxon>
        <taxon>Terriglobia</taxon>
        <taxon>Terriglobales</taxon>
        <taxon>Candidatus Korobacteraceae</taxon>
        <taxon>Candidatus Sulfotelmatobacter</taxon>
    </lineage>
</organism>
<proteinExistence type="predicted"/>
<sequence>MSRLTGALIAYVVLGVLAWLTISDLRIRGFTFAILALFAVKSWLRRNDVMHPDKRDAE</sequence>
<accession>A0A2U3KGM2</accession>
<keyword evidence="1" id="KW-0472">Membrane</keyword>
<name>A0A2U3KGM2_9BACT</name>
<dbReference type="EMBL" id="OMOD01000112">
    <property type="protein sequence ID" value="SPF38824.1"/>
    <property type="molecule type" value="Genomic_DNA"/>
</dbReference>
<protein>
    <submittedName>
        <fullName evidence="2">Uncharacterized protein</fullName>
    </submittedName>
</protein>
<dbReference type="Proteomes" id="UP000238701">
    <property type="component" value="Unassembled WGS sequence"/>
</dbReference>